<gene>
    <name evidence="5" type="ORF">FB471_0582</name>
</gene>
<feature type="compositionally biased region" description="Polar residues" evidence="3">
    <location>
        <begin position="73"/>
        <end position="82"/>
    </location>
</feature>
<feature type="region of interest" description="Disordered" evidence="3">
    <location>
        <begin position="54"/>
        <end position="82"/>
    </location>
</feature>
<dbReference type="Proteomes" id="UP000320876">
    <property type="component" value="Unassembled WGS sequence"/>
</dbReference>
<dbReference type="Pfam" id="PF13490">
    <property type="entry name" value="zf-HC2"/>
    <property type="match status" value="1"/>
</dbReference>
<organism evidence="5 6">
    <name type="scientific">Amycolatopsis cihanbeyliensis</name>
    <dbReference type="NCBI Taxonomy" id="1128664"/>
    <lineage>
        <taxon>Bacteria</taxon>
        <taxon>Bacillati</taxon>
        <taxon>Actinomycetota</taxon>
        <taxon>Actinomycetes</taxon>
        <taxon>Pseudonocardiales</taxon>
        <taxon>Pseudonocardiaceae</taxon>
        <taxon>Amycolatopsis</taxon>
    </lineage>
</organism>
<accession>A0A542DCX6</accession>
<dbReference type="EMBL" id="VFML01000001">
    <property type="protein sequence ID" value="TQJ00930.1"/>
    <property type="molecule type" value="Genomic_DNA"/>
</dbReference>
<keyword evidence="6" id="KW-1185">Reference proteome</keyword>
<dbReference type="AlphaFoldDB" id="A0A542DCX6"/>
<dbReference type="Gene3D" id="1.10.10.1320">
    <property type="entry name" value="Anti-sigma factor, zinc-finger domain"/>
    <property type="match status" value="1"/>
</dbReference>
<dbReference type="RefSeq" id="WP_141995799.1">
    <property type="nucleotide sequence ID" value="NZ_VFML01000001.1"/>
</dbReference>
<keyword evidence="1" id="KW-0805">Transcription regulation</keyword>
<sequence>MAETSHADIAAYLLGVLDQPDHVAFETHLMECERCQDELLELRDVPCMLDEVKHAWPSGPKAPAPRSPDDWTPETSGHVSLF</sequence>
<evidence type="ECO:0000256" key="1">
    <source>
        <dbReference type="ARBA" id="ARBA00023015"/>
    </source>
</evidence>
<evidence type="ECO:0000313" key="6">
    <source>
        <dbReference type="Proteomes" id="UP000320876"/>
    </source>
</evidence>
<dbReference type="OrthoDB" id="5185837at2"/>
<dbReference type="InterPro" id="IPR027383">
    <property type="entry name" value="Znf_put"/>
</dbReference>
<dbReference type="InterPro" id="IPR041916">
    <property type="entry name" value="Anti_sigma_zinc_sf"/>
</dbReference>
<comment type="caution">
    <text evidence="5">The sequence shown here is derived from an EMBL/GenBank/DDBJ whole genome shotgun (WGS) entry which is preliminary data.</text>
</comment>
<feature type="domain" description="Putative zinc-finger" evidence="4">
    <location>
        <begin position="7"/>
        <end position="36"/>
    </location>
</feature>
<evidence type="ECO:0000313" key="5">
    <source>
        <dbReference type="EMBL" id="TQJ00930.1"/>
    </source>
</evidence>
<keyword evidence="2" id="KW-0804">Transcription</keyword>
<evidence type="ECO:0000256" key="2">
    <source>
        <dbReference type="ARBA" id="ARBA00023163"/>
    </source>
</evidence>
<evidence type="ECO:0000256" key="3">
    <source>
        <dbReference type="SAM" id="MobiDB-lite"/>
    </source>
</evidence>
<proteinExistence type="predicted"/>
<protein>
    <submittedName>
        <fullName evidence="5">Putative zinc finger protein</fullName>
    </submittedName>
</protein>
<reference evidence="5 6" key="1">
    <citation type="submission" date="2019-06" db="EMBL/GenBank/DDBJ databases">
        <title>Sequencing the genomes of 1000 actinobacteria strains.</title>
        <authorList>
            <person name="Klenk H.-P."/>
        </authorList>
    </citation>
    <scope>NUCLEOTIDE SEQUENCE [LARGE SCALE GENOMIC DNA]</scope>
    <source>
        <strain evidence="5 6">DSM 45679</strain>
    </source>
</reference>
<name>A0A542DCX6_AMYCI</name>
<evidence type="ECO:0000259" key="4">
    <source>
        <dbReference type="Pfam" id="PF13490"/>
    </source>
</evidence>